<reference evidence="1" key="2">
    <citation type="submission" date="2025-09" db="UniProtKB">
        <authorList>
            <consortium name="EnsemblPlants"/>
        </authorList>
    </citation>
    <scope>IDENTIFICATION</scope>
</reference>
<proteinExistence type="predicted"/>
<organism evidence="1 2">
    <name type="scientific">Avena sativa</name>
    <name type="common">Oat</name>
    <dbReference type="NCBI Taxonomy" id="4498"/>
    <lineage>
        <taxon>Eukaryota</taxon>
        <taxon>Viridiplantae</taxon>
        <taxon>Streptophyta</taxon>
        <taxon>Embryophyta</taxon>
        <taxon>Tracheophyta</taxon>
        <taxon>Spermatophyta</taxon>
        <taxon>Magnoliopsida</taxon>
        <taxon>Liliopsida</taxon>
        <taxon>Poales</taxon>
        <taxon>Poaceae</taxon>
        <taxon>BOP clade</taxon>
        <taxon>Pooideae</taxon>
        <taxon>Poodae</taxon>
        <taxon>Poeae</taxon>
        <taxon>Poeae Chloroplast Group 1 (Aveneae type)</taxon>
        <taxon>Aveninae</taxon>
        <taxon>Avena</taxon>
    </lineage>
</organism>
<evidence type="ECO:0000313" key="1">
    <source>
        <dbReference type="EnsemblPlants" id="AVESA.00010b.r2.7AG1231290.2.CDS"/>
    </source>
</evidence>
<keyword evidence="2" id="KW-1185">Reference proteome</keyword>
<reference evidence="1" key="1">
    <citation type="submission" date="2021-05" db="EMBL/GenBank/DDBJ databases">
        <authorList>
            <person name="Scholz U."/>
            <person name="Mascher M."/>
            <person name="Fiebig A."/>
        </authorList>
    </citation>
    <scope>NUCLEOTIDE SEQUENCE [LARGE SCALE GENOMIC DNA]</scope>
</reference>
<dbReference type="Proteomes" id="UP001732700">
    <property type="component" value="Chromosome 7A"/>
</dbReference>
<protein>
    <submittedName>
        <fullName evidence="1">Uncharacterized protein</fullName>
    </submittedName>
</protein>
<accession>A0ACD5ZQ60</accession>
<sequence>MQMEAADVTHPKEEKDKEHAKEAKPGKEKKEKKEKKDKTKEKKEKVGEATDAAKLRAKLEKINVKIKDFKAKKQEIVTRLVELEGTAANATAPASG</sequence>
<name>A0ACD5ZQ60_AVESA</name>
<dbReference type="EnsemblPlants" id="AVESA.00010b.r2.7AG1231290.2">
    <property type="protein sequence ID" value="AVESA.00010b.r2.7AG1231290.2.CDS"/>
    <property type="gene ID" value="AVESA.00010b.r2.7AG1231290"/>
</dbReference>
<evidence type="ECO:0000313" key="2">
    <source>
        <dbReference type="Proteomes" id="UP001732700"/>
    </source>
</evidence>